<gene>
    <name evidence="2" type="ORF">RFI_29681</name>
</gene>
<keyword evidence="1" id="KW-1133">Transmembrane helix</keyword>
<feature type="transmembrane region" description="Helical" evidence="1">
    <location>
        <begin position="6"/>
        <end position="33"/>
    </location>
</feature>
<protein>
    <recommendedName>
        <fullName evidence="4">Transmembrane protein</fullName>
    </recommendedName>
</protein>
<evidence type="ECO:0000256" key="1">
    <source>
        <dbReference type="SAM" id="Phobius"/>
    </source>
</evidence>
<reference evidence="2 3" key="1">
    <citation type="journal article" date="2013" name="Curr. Biol.">
        <title>The Genome of the Foraminiferan Reticulomyxa filosa.</title>
        <authorList>
            <person name="Glockner G."/>
            <person name="Hulsmann N."/>
            <person name="Schleicher M."/>
            <person name="Noegel A.A."/>
            <person name="Eichinger L."/>
            <person name="Gallinger C."/>
            <person name="Pawlowski J."/>
            <person name="Sierra R."/>
            <person name="Euteneuer U."/>
            <person name="Pillet L."/>
            <person name="Moustafa A."/>
            <person name="Platzer M."/>
            <person name="Groth M."/>
            <person name="Szafranski K."/>
            <person name="Schliwa M."/>
        </authorList>
    </citation>
    <scope>NUCLEOTIDE SEQUENCE [LARGE SCALE GENOMIC DNA]</scope>
</reference>
<feature type="transmembrane region" description="Helical" evidence="1">
    <location>
        <begin position="54"/>
        <end position="73"/>
    </location>
</feature>
<feature type="transmembrane region" description="Helical" evidence="1">
    <location>
        <begin position="93"/>
        <end position="114"/>
    </location>
</feature>
<dbReference type="AlphaFoldDB" id="X6M3V5"/>
<name>X6M3V5_RETFI</name>
<proteinExistence type="predicted"/>
<evidence type="ECO:0008006" key="4">
    <source>
        <dbReference type="Google" id="ProtNLM"/>
    </source>
</evidence>
<evidence type="ECO:0000313" key="2">
    <source>
        <dbReference type="EMBL" id="ETO07710.1"/>
    </source>
</evidence>
<organism evidence="2 3">
    <name type="scientific">Reticulomyxa filosa</name>
    <dbReference type="NCBI Taxonomy" id="46433"/>
    <lineage>
        <taxon>Eukaryota</taxon>
        <taxon>Sar</taxon>
        <taxon>Rhizaria</taxon>
        <taxon>Retaria</taxon>
        <taxon>Foraminifera</taxon>
        <taxon>Monothalamids</taxon>
        <taxon>Reticulomyxidae</taxon>
        <taxon>Reticulomyxa</taxon>
    </lineage>
</organism>
<keyword evidence="1" id="KW-0472">Membrane</keyword>
<comment type="caution">
    <text evidence="2">The sequence shown here is derived from an EMBL/GenBank/DDBJ whole genome shotgun (WGS) entry which is preliminary data.</text>
</comment>
<keyword evidence="3" id="KW-1185">Reference proteome</keyword>
<evidence type="ECO:0000313" key="3">
    <source>
        <dbReference type="Proteomes" id="UP000023152"/>
    </source>
</evidence>
<accession>X6M3V5</accession>
<keyword evidence="1" id="KW-0812">Transmembrane</keyword>
<sequence length="151" mass="18004">MFVSLTLLLFLLIHIILLYIQLFNGISIVKILMKSALQVNANCSNNSMNFMLQIYLYSSIVLIIFFKLTFLIHTQRLFVLYNHFLQIFFKNIIFMYYIFISLPYLNSFLIVNIIKLLRNFFQEKFESYVIMSCASKKKTKSIQLKKILKNK</sequence>
<dbReference type="Proteomes" id="UP000023152">
    <property type="component" value="Unassembled WGS sequence"/>
</dbReference>
<dbReference type="EMBL" id="ASPP01025836">
    <property type="protein sequence ID" value="ETO07710.1"/>
    <property type="molecule type" value="Genomic_DNA"/>
</dbReference>